<dbReference type="AlphaFoldDB" id="F3ZVU6"/>
<gene>
    <name evidence="1" type="ordered locus">Mahau_0097</name>
</gene>
<evidence type="ECO:0000313" key="1">
    <source>
        <dbReference type="EMBL" id="AEE95320.1"/>
    </source>
</evidence>
<protein>
    <submittedName>
        <fullName evidence="1">Uncharacterized protein</fullName>
    </submittedName>
</protein>
<organism evidence="1 2">
    <name type="scientific">Mahella australiensis (strain DSM 15567 / CIP 107919 / 50-1 BON)</name>
    <dbReference type="NCBI Taxonomy" id="697281"/>
    <lineage>
        <taxon>Bacteria</taxon>
        <taxon>Bacillati</taxon>
        <taxon>Bacillota</taxon>
        <taxon>Clostridia</taxon>
        <taxon>Thermoanaerobacterales</taxon>
        <taxon>Thermoanaerobacterales Family IV. Incertae Sedis</taxon>
        <taxon>Mahella</taxon>
    </lineage>
</organism>
<evidence type="ECO:0000313" key="2">
    <source>
        <dbReference type="Proteomes" id="UP000008457"/>
    </source>
</evidence>
<dbReference type="KEGG" id="mas:Mahau_0097"/>
<dbReference type="EMBL" id="CP002360">
    <property type="protein sequence ID" value="AEE95320.1"/>
    <property type="molecule type" value="Genomic_DNA"/>
</dbReference>
<dbReference type="RefSeq" id="WP_013779754.1">
    <property type="nucleotide sequence ID" value="NC_015520.1"/>
</dbReference>
<sequence length="48" mass="5319">MEVINAKITSNVSELQELLNKAIGQADELAKTLEVIKQFELKVGTEEC</sequence>
<accession>F3ZVU6</accession>
<dbReference type="HOGENOM" id="CLU_3154556_0_0_9"/>
<reference evidence="1 2" key="2">
    <citation type="journal article" date="2011" name="Stand. Genomic Sci.">
        <title>Complete genome sequence of Mahella australiensis type strain (50-1 BON).</title>
        <authorList>
            <person name="Sikorski J."/>
            <person name="Teshima H."/>
            <person name="Nolan M."/>
            <person name="Lucas S."/>
            <person name="Hammon N."/>
            <person name="Deshpande S."/>
            <person name="Cheng J.F."/>
            <person name="Pitluck S."/>
            <person name="Liolios K."/>
            <person name="Pagani I."/>
            <person name="Ivanova N."/>
            <person name="Huntemann M."/>
            <person name="Mavromatis K."/>
            <person name="Ovchinikova G."/>
            <person name="Pati A."/>
            <person name="Tapia R."/>
            <person name="Han C."/>
            <person name="Goodwin L."/>
            <person name="Chen A."/>
            <person name="Palaniappan K."/>
            <person name="Land M."/>
            <person name="Hauser L."/>
            <person name="Ngatchou-Djao O.D."/>
            <person name="Rohde M."/>
            <person name="Pukall R."/>
            <person name="Spring S."/>
            <person name="Abt B."/>
            <person name="Goker M."/>
            <person name="Detter J.C."/>
            <person name="Woyke T."/>
            <person name="Bristow J."/>
            <person name="Markowitz V."/>
            <person name="Hugenholtz P."/>
            <person name="Eisen J.A."/>
            <person name="Kyrpides N.C."/>
            <person name="Klenk H.P."/>
            <person name="Lapidus A."/>
        </authorList>
    </citation>
    <scope>NUCLEOTIDE SEQUENCE [LARGE SCALE GENOMIC DNA]</scope>
    <source>
        <strain evidence="2">DSM 15567 / CIP 107919 / 50-1 BON</strain>
    </source>
</reference>
<reference evidence="2" key="1">
    <citation type="submission" date="2010-11" db="EMBL/GenBank/DDBJ databases">
        <title>The complete genome of Mahella australiensis DSM 15567.</title>
        <authorList>
            <consortium name="US DOE Joint Genome Institute (JGI-PGF)"/>
            <person name="Lucas S."/>
            <person name="Copeland A."/>
            <person name="Lapidus A."/>
            <person name="Bruce D."/>
            <person name="Goodwin L."/>
            <person name="Pitluck S."/>
            <person name="Kyrpides N."/>
            <person name="Mavromatis K."/>
            <person name="Pagani I."/>
            <person name="Ivanova N."/>
            <person name="Teshima H."/>
            <person name="Brettin T."/>
            <person name="Detter J.C."/>
            <person name="Han C."/>
            <person name="Tapia R."/>
            <person name="Land M."/>
            <person name="Hauser L."/>
            <person name="Markowitz V."/>
            <person name="Cheng J.-F."/>
            <person name="Hugenholtz P."/>
            <person name="Woyke T."/>
            <person name="Wu D."/>
            <person name="Spring S."/>
            <person name="Pukall R."/>
            <person name="Steenblock K."/>
            <person name="Schneider S."/>
            <person name="Klenk H.-P."/>
            <person name="Eisen J.A."/>
        </authorList>
    </citation>
    <scope>NUCLEOTIDE SEQUENCE [LARGE SCALE GENOMIC DNA]</scope>
    <source>
        <strain evidence="2">DSM 15567 / CIP 107919 / 50-1 BON</strain>
    </source>
</reference>
<proteinExistence type="predicted"/>
<keyword evidence="2" id="KW-1185">Reference proteome</keyword>
<dbReference type="Proteomes" id="UP000008457">
    <property type="component" value="Chromosome"/>
</dbReference>
<dbReference type="STRING" id="697281.Mahau_0097"/>
<name>F3ZVU6_MAHA5</name>